<dbReference type="EMBL" id="DVNM01000004">
    <property type="protein sequence ID" value="HIU68469.1"/>
    <property type="molecule type" value="Genomic_DNA"/>
</dbReference>
<gene>
    <name evidence="4" type="ORF">IAD23_00745</name>
</gene>
<accession>A0A9D1MT74</accession>
<dbReference type="Gene3D" id="3.90.550.10">
    <property type="entry name" value="Spore Coat Polysaccharide Biosynthesis Protein SpsA, Chain A"/>
    <property type="match status" value="1"/>
</dbReference>
<reference evidence="4" key="1">
    <citation type="submission" date="2020-10" db="EMBL/GenBank/DDBJ databases">
        <authorList>
            <person name="Gilroy R."/>
        </authorList>
    </citation>
    <scope>NUCLEOTIDE SEQUENCE</scope>
    <source>
        <strain evidence="4">CHK176-6737</strain>
    </source>
</reference>
<dbReference type="InterPro" id="IPR029044">
    <property type="entry name" value="Nucleotide-diphossugar_trans"/>
</dbReference>
<keyword evidence="2" id="KW-0808">Transferase</keyword>
<dbReference type="Pfam" id="PF00535">
    <property type="entry name" value="Glycos_transf_2"/>
    <property type="match status" value="1"/>
</dbReference>
<dbReference type="Proteomes" id="UP000824125">
    <property type="component" value="Unassembled WGS sequence"/>
</dbReference>
<dbReference type="GO" id="GO:0016757">
    <property type="term" value="F:glycosyltransferase activity"/>
    <property type="evidence" value="ECO:0007669"/>
    <property type="project" value="UniProtKB-KW"/>
</dbReference>
<protein>
    <submittedName>
        <fullName evidence="4">Glycosyltransferase family 2 protein</fullName>
    </submittedName>
</protein>
<dbReference type="PANTHER" id="PTHR22916">
    <property type="entry name" value="GLYCOSYLTRANSFERASE"/>
    <property type="match status" value="1"/>
</dbReference>
<evidence type="ECO:0000313" key="5">
    <source>
        <dbReference type="Proteomes" id="UP000824125"/>
    </source>
</evidence>
<feature type="domain" description="Glycosyltransferase 2-like" evidence="3">
    <location>
        <begin position="5"/>
        <end position="119"/>
    </location>
</feature>
<evidence type="ECO:0000256" key="2">
    <source>
        <dbReference type="ARBA" id="ARBA00022679"/>
    </source>
</evidence>
<dbReference type="AlphaFoldDB" id="A0A9D1MT74"/>
<evidence type="ECO:0000259" key="3">
    <source>
        <dbReference type="Pfam" id="PF00535"/>
    </source>
</evidence>
<dbReference type="InterPro" id="IPR001173">
    <property type="entry name" value="Glyco_trans_2-like"/>
</dbReference>
<proteinExistence type="predicted"/>
<dbReference type="PANTHER" id="PTHR22916:SF51">
    <property type="entry name" value="GLYCOSYLTRANSFERASE EPSH-RELATED"/>
    <property type="match status" value="1"/>
</dbReference>
<sequence length="339" mass="38743">MLKLSIIIPVYNAAATLKSTVESIGTEEELEILLIEDASADNSAALCRKLAQNDRRIRCIFHSQNRGVSAARNEGMMQAKGKWVLFADADDRFVPGAVRQILTYADRLKTDLLCFNCLFESRTLRPGQSIAPRQFCVPKHLAVQLCEDLYGLQSSRFCGEMFRAVWGKLFLREKLLQSGVLFPPDMPIGEDCIFLMRFFETAPKTEFADACWYVHCTGAPSAVRSAKPNLLTLQMHEYRALLLEKTRLHGADWDTMLYSFLLHAAESWAANERRRGAKAQAVYRRTLHYLQNRPMDVPRRFDPARLHRSERARARFLQFHFLRAEAAAATLLAWKRATK</sequence>
<evidence type="ECO:0000256" key="1">
    <source>
        <dbReference type="ARBA" id="ARBA00022676"/>
    </source>
</evidence>
<keyword evidence="1" id="KW-0328">Glycosyltransferase</keyword>
<comment type="caution">
    <text evidence="4">The sequence shown here is derived from an EMBL/GenBank/DDBJ whole genome shotgun (WGS) entry which is preliminary data.</text>
</comment>
<name>A0A9D1MT74_9FIRM</name>
<dbReference type="CDD" id="cd00761">
    <property type="entry name" value="Glyco_tranf_GTA_type"/>
    <property type="match status" value="1"/>
</dbReference>
<organism evidence="4 5">
    <name type="scientific">Candidatus Scybalenecus merdavium</name>
    <dbReference type="NCBI Taxonomy" id="2840939"/>
    <lineage>
        <taxon>Bacteria</taxon>
        <taxon>Bacillati</taxon>
        <taxon>Bacillota</taxon>
        <taxon>Clostridia</taxon>
        <taxon>Eubacteriales</taxon>
        <taxon>Oscillospiraceae</taxon>
        <taxon>Oscillospiraceae incertae sedis</taxon>
        <taxon>Candidatus Scybalenecus</taxon>
    </lineage>
</organism>
<reference evidence="4" key="2">
    <citation type="journal article" date="2021" name="PeerJ">
        <title>Extensive microbial diversity within the chicken gut microbiome revealed by metagenomics and culture.</title>
        <authorList>
            <person name="Gilroy R."/>
            <person name="Ravi A."/>
            <person name="Getino M."/>
            <person name="Pursley I."/>
            <person name="Horton D.L."/>
            <person name="Alikhan N.F."/>
            <person name="Baker D."/>
            <person name="Gharbi K."/>
            <person name="Hall N."/>
            <person name="Watson M."/>
            <person name="Adriaenssens E.M."/>
            <person name="Foster-Nyarko E."/>
            <person name="Jarju S."/>
            <person name="Secka A."/>
            <person name="Antonio M."/>
            <person name="Oren A."/>
            <person name="Chaudhuri R.R."/>
            <person name="La Ragione R."/>
            <person name="Hildebrand F."/>
            <person name="Pallen M.J."/>
        </authorList>
    </citation>
    <scope>NUCLEOTIDE SEQUENCE</scope>
    <source>
        <strain evidence="4">CHK176-6737</strain>
    </source>
</reference>
<evidence type="ECO:0000313" key="4">
    <source>
        <dbReference type="EMBL" id="HIU68469.1"/>
    </source>
</evidence>
<dbReference type="SUPFAM" id="SSF53448">
    <property type="entry name" value="Nucleotide-diphospho-sugar transferases"/>
    <property type="match status" value="1"/>
</dbReference>